<dbReference type="Pfam" id="PF00067">
    <property type="entry name" value="p450"/>
    <property type="match status" value="1"/>
</dbReference>
<dbReference type="RefSeq" id="XP_070899889.1">
    <property type="nucleotide sequence ID" value="XM_071045489.1"/>
</dbReference>
<sequence length="534" mass="58793">MPLHQFPAIAALVPKVHLLTVAGLLLVVIAYVIYQVYFNPLAKYPGPIVARFIKMEVLHRTLSRSSGDVHLHILRCHLQYGPIVRYGPNVLLFNSVEGLKDIYVHSKNIIKDDCYEVLHIGARSILTATDPKDHGRRAKALRPAFTSAAIRKVEPQIHEHAIRLLTALHVASGAPENEPWGRPLLFSDWCSYATLDVITDLVFGRSSDLLVQPGRRHVVTDIEGMLRHAAFLMHAPLALLGRLDKWLFRDEVRGTRRYRELVKRMMREAGPNEVYSELAGSRGQDCRSASLDAEICSEVALLVVAGSDTISAVLCAVFFYLATYRTAYDRLRSEIRGAFHSLHEIRSGPVLQSCTYLDACLKEAMRISPGVSSALYRKVTKGGAVIAGQRVPAGCSVATGVYSLHHDPRYFLRPGVFVPERWRPGDKGEGAGEGESGGVTVAGGSGGASAYVPFSLGSRACLGRALALTELRILTAAIVWRFDFRFPPSDDASIGGGHPLGREGRTSPVEFQLRDYIVSHKKGPVLQLRPRRLS</sequence>
<keyword evidence="11" id="KW-1185">Reference proteome</keyword>
<evidence type="ECO:0000256" key="4">
    <source>
        <dbReference type="ARBA" id="ARBA00022723"/>
    </source>
</evidence>
<evidence type="ECO:0000256" key="9">
    <source>
        <dbReference type="SAM" id="Phobius"/>
    </source>
</evidence>
<dbReference type="InterPro" id="IPR036396">
    <property type="entry name" value="Cyt_P450_sf"/>
</dbReference>
<comment type="cofactor">
    <cofactor evidence="1">
        <name>heme</name>
        <dbReference type="ChEBI" id="CHEBI:30413"/>
    </cofactor>
</comment>
<keyword evidence="3 8" id="KW-0349">Heme</keyword>
<evidence type="ECO:0000256" key="7">
    <source>
        <dbReference type="ARBA" id="ARBA00023033"/>
    </source>
</evidence>
<dbReference type="Proteomes" id="UP001610444">
    <property type="component" value="Unassembled WGS sequence"/>
</dbReference>
<gene>
    <name evidence="10" type="ORF">BJX68DRAFT_266355</name>
</gene>
<dbReference type="InterPro" id="IPR001128">
    <property type="entry name" value="Cyt_P450"/>
</dbReference>
<comment type="caution">
    <text evidence="10">The sequence shown here is derived from an EMBL/GenBank/DDBJ whole genome shotgun (WGS) entry which is preliminary data.</text>
</comment>
<evidence type="ECO:0000256" key="2">
    <source>
        <dbReference type="ARBA" id="ARBA00010617"/>
    </source>
</evidence>
<dbReference type="InterPro" id="IPR050121">
    <property type="entry name" value="Cytochrome_P450_monoxygenase"/>
</dbReference>
<dbReference type="EMBL" id="JBFXLR010000018">
    <property type="protein sequence ID" value="KAL2851448.1"/>
    <property type="molecule type" value="Genomic_DNA"/>
</dbReference>
<comment type="similarity">
    <text evidence="2 8">Belongs to the cytochrome P450 family.</text>
</comment>
<dbReference type="PRINTS" id="PR00465">
    <property type="entry name" value="EP450IV"/>
</dbReference>
<evidence type="ECO:0000256" key="6">
    <source>
        <dbReference type="ARBA" id="ARBA00023004"/>
    </source>
</evidence>
<dbReference type="PROSITE" id="PS00086">
    <property type="entry name" value="CYTOCHROME_P450"/>
    <property type="match status" value="1"/>
</dbReference>
<keyword evidence="5 8" id="KW-0560">Oxidoreductase</keyword>
<dbReference type="PANTHER" id="PTHR24305">
    <property type="entry name" value="CYTOCHROME P450"/>
    <property type="match status" value="1"/>
</dbReference>
<proteinExistence type="inferred from homology"/>
<dbReference type="Gene3D" id="1.10.630.10">
    <property type="entry name" value="Cytochrome P450"/>
    <property type="match status" value="1"/>
</dbReference>
<dbReference type="GeneID" id="98160653"/>
<evidence type="ECO:0000256" key="5">
    <source>
        <dbReference type="ARBA" id="ARBA00023002"/>
    </source>
</evidence>
<keyword evidence="6 8" id="KW-0408">Iron</keyword>
<organism evidence="10 11">
    <name type="scientific">Aspergillus pseudodeflectus</name>
    <dbReference type="NCBI Taxonomy" id="176178"/>
    <lineage>
        <taxon>Eukaryota</taxon>
        <taxon>Fungi</taxon>
        <taxon>Dikarya</taxon>
        <taxon>Ascomycota</taxon>
        <taxon>Pezizomycotina</taxon>
        <taxon>Eurotiomycetes</taxon>
        <taxon>Eurotiomycetidae</taxon>
        <taxon>Eurotiales</taxon>
        <taxon>Aspergillaceae</taxon>
        <taxon>Aspergillus</taxon>
        <taxon>Aspergillus subgen. Nidulantes</taxon>
    </lineage>
</organism>
<dbReference type="PANTHER" id="PTHR24305:SF237">
    <property type="entry name" value="CYTOCHROME P450 MONOOXYGENASE ATNE-RELATED"/>
    <property type="match status" value="1"/>
</dbReference>
<protein>
    <submittedName>
        <fullName evidence="10">Cytochrome P450</fullName>
    </submittedName>
</protein>
<evidence type="ECO:0000313" key="10">
    <source>
        <dbReference type="EMBL" id="KAL2851448.1"/>
    </source>
</evidence>
<reference evidence="10 11" key="1">
    <citation type="submission" date="2024-07" db="EMBL/GenBank/DDBJ databases">
        <title>Section-level genome sequencing and comparative genomics of Aspergillus sections Usti and Cavernicolus.</title>
        <authorList>
            <consortium name="Lawrence Berkeley National Laboratory"/>
            <person name="Nybo J.L."/>
            <person name="Vesth T.C."/>
            <person name="Theobald S."/>
            <person name="Frisvad J.C."/>
            <person name="Larsen T.O."/>
            <person name="Kjaerboelling I."/>
            <person name="Rothschild-Mancinelli K."/>
            <person name="Lyhne E.K."/>
            <person name="Kogle M.E."/>
            <person name="Barry K."/>
            <person name="Clum A."/>
            <person name="Na H."/>
            <person name="Ledsgaard L."/>
            <person name="Lin J."/>
            <person name="Lipzen A."/>
            <person name="Kuo A."/>
            <person name="Riley R."/>
            <person name="Mondo S."/>
            <person name="LaButti K."/>
            <person name="Haridas S."/>
            <person name="Pangalinan J."/>
            <person name="Salamov A.A."/>
            <person name="Simmons B.A."/>
            <person name="Magnuson J.K."/>
            <person name="Chen J."/>
            <person name="Drula E."/>
            <person name="Henrissat B."/>
            <person name="Wiebenga A."/>
            <person name="Lubbers R.J."/>
            <person name="Gomes A.C."/>
            <person name="Macurrencykelacurrency M.R."/>
            <person name="Stajich J."/>
            <person name="Grigoriev I.V."/>
            <person name="Mortensen U.H."/>
            <person name="De vries R.P."/>
            <person name="Baker S.E."/>
            <person name="Andersen M.R."/>
        </authorList>
    </citation>
    <scope>NUCLEOTIDE SEQUENCE [LARGE SCALE GENOMIC DNA]</scope>
    <source>
        <strain evidence="10 11">CBS 756.74</strain>
    </source>
</reference>
<keyword evidence="9" id="KW-1133">Transmembrane helix</keyword>
<dbReference type="PRINTS" id="PR00385">
    <property type="entry name" value="P450"/>
</dbReference>
<keyword evidence="7 8" id="KW-0503">Monooxygenase</keyword>
<evidence type="ECO:0000256" key="1">
    <source>
        <dbReference type="ARBA" id="ARBA00001971"/>
    </source>
</evidence>
<evidence type="ECO:0000313" key="11">
    <source>
        <dbReference type="Proteomes" id="UP001610444"/>
    </source>
</evidence>
<feature type="transmembrane region" description="Helical" evidence="9">
    <location>
        <begin position="12"/>
        <end position="34"/>
    </location>
</feature>
<dbReference type="InterPro" id="IPR002403">
    <property type="entry name" value="Cyt_P450_E_grp-IV"/>
</dbReference>
<keyword evidence="4 8" id="KW-0479">Metal-binding</keyword>
<name>A0ABR4KGP0_9EURO</name>
<evidence type="ECO:0000256" key="8">
    <source>
        <dbReference type="RuleBase" id="RU000461"/>
    </source>
</evidence>
<keyword evidence="9" id="KW-0812">Transmembrane</keyword>
<dbReference type="InterPro" id="IPR017972">
    <property type="entry name" value="Cyt_P450_CS"/>
</dbReference>
<dbReference type="CDD" id="cd11061">
    <property type="entry name" value="CYP67-like"/>
    <property type="match status" value="1"/>
</dbReference>
<dbReference type="SUPFAM" id="SSF48264">
    <property type="entry name" value="Cytochrome P450"/>
    <property type="match status" value="1"/>
</dbReference>
<keyword evidence="9" id="KW-0472">Membrane</keyword>
<accession>A0ABR4KGP0</accession>
<evidence type="ECO:0000256" key="3">
    <source>
        <dbReference type="ARBA" id="ARBA00022617"/>
    </source>
</evidence>